<evidence type="ECO:0000313" key="1">
    <source>
        <dbReference type="EMBL" id="KAK2099185.1"/>
    </source>
</evidence>
<proteinExistence type="predicted"/>
<dbReference type="Proteomes" id="UP001266305">
    <property type="component" value="Unassembled WGS sequence"/>
</dbReference>
<comment type="caution">
    <text evidence="1">The sequence shown here is derived from an EMBL/GenBank/DDBJ whole genome shotgun (WGS) entry which is preliminary data.</text>
</comment>
<keyword evidence="2" id="KW-1185">Reference proteome</keyword>
<dbReference type="EMBL" id="JASSZA010000011">
    <property type="protein sequence ID" value="KAK2099185.1"/>
    <property type="molecule type" value="Genomic_DNA"/>
</dbReference>
<evidence type="ECO:0000313" key="2">
    <source>
        <dbReference type="Proteomes" id="UP001266305"/>
    </source>
</evidence>
<gene>
    <name evidence="1" type="ORF">P7K49_024636</name>
</gene>
<feature type="non-terminal residue" evidence="1">
    <location>
        <position position="60"/>
    </location>
</feature>
<accession>A0ABQ9UQ27</accession>
<protein>
    <submittedName>
        <fullName evidence="1">Uncharacterized protein</fullName>
    </submittedName>
</protein>
<reference evidence="1 2" key="1">
    <citation type="submission" date="2023-05" db="EMBL/GenBank/DDBJ databases">
        <title>B98-5 Cell Line De Novo Hybrid Assembly: An Optical Mapping Approach.</title>
        <authorList>
            <person name="Kananen K."/>
            <person name="Auerbach J.A."/>
            <person name="Kautto E."/>
            <person name="Blachly J.S."/>
        </authorList>
    </citation>
    <scope>NUCLEOTIDE SEQUENCE [LARGE SCALE GENOMIC DNA]</scope>
    <source>
        <strain evidence="1">B95-8</strain>
        <tissue evidence="1">Cell line</tissue>
    </source>
</reference>
<name>A0ABQ9UQ27_SAGOE</name>
<organism evidence="1 2">
    <name type="scientific">Saguinus oedipus</name>
    <name type="common">Cotton-top tamarin</name>
    <name type="synonym">Oedipomidas oedipus</name>
    <dbReference type="NCBI Taxonomy" id="9490"/>
    <lineage>
        <taxon>Eukaryota</taxon>
        <taxon>Metazoa</taxon>
        <taxon>Chordata</taxon>
        <taxon>Craniata</taxon>
        <taxon>Vertebrata</taxon>
        <taxon>Euteleostomi</taxon>
        <taxon>Mammalia</taxon>
        <taxon>Eutheria</taxon>
        <taxon>Euarchontoglires</taxon>
        <taxon>Primates</taxon>
        <taxon>Haplorrhini</taxon>
        <taxon>Platyrrhini</taxon>
        <taxon>Cebidae</taxon>
        <taxon>Callitrichinae</taxon>
        <taxon>Saguinus</taxon>
    </lineage>
</organism>
<sequence length="60" mass="6242">MPSVCPQLPSGSSVDAYVDASAVMPLAATDSGISPDLQPEKFHKIHDDCCPCKVKAKAPS</sequence>